<accession>A0A5S9NRE2</accession>
<proteinExistence type="inferred from homology"/>
<dbReference type="EMBL" id="CACSIK010000001">
    <property type="protein sequence ID" value="CAA0093058.1"/>
    <property type="molecule type" value="Genomic_DNA"/>
</dbReference>
<name>A0A5S9NRE2_9GAMM</name>
<feature type="domain" description="Tyrosine specific protein phosphatases" evidence="2">
    <location>
        <begin position="133"/>
        <end position="209"/>
    </location>
</feature>
<evidence type="ECO:0000313" key="5">
    <source>
        <dbReference type="Proteomes" id="UP000435877"/>
    </source>
</evidence>
<dbReference type="PANTHER" id="PTHR31126:SF1">
    <property type="entry name" value="TYROSINE SPECIFIC PROTEIN PHOSPHATASES DOMAIN-CONTAINING PROTEIN"/>
    <property type="match status" value="1"/>
</dbReference>
<dbReference type="InterPro" id="IPR000387">
    <property type="entry name" value="Tyr_Pase_dom"/>
</dbReference>
<organism evidence="3 5">
    <name type="scientific">Zhongshania aliphaticivorans</name>
    <dbReference type="NCBI Taxonomy" id="1470434"/>
    <lineage>
        <taxon>Bacteria</taxon>
        <taxon>Pseudomonadati</taxon>
        <taxon>Pseudomonadota</taxon>
        <taxon>Gammaproteobacteria</taxon>
        <taxon>Cellvibrionales</taxon>
        <taxon>Spongiibacteraceae</taxon>
        <taxon>Zhongshania</taxon>
    </lineage>
</organism>
<evidence type="ECO:0000313" key="3">
    <source>
        <dbReference type="EMBL" id="CAA0093058.1"/>
    </source>
</evidence>
<dbReference type="Pfam" id="PF13350">
    <property type="entry name" value="Y_phosphatase3"/>
    <property type="match status" value="1"/>
</dbReference>
<gene>
    <name evidence="3" type="primary">iphP_3</name>
    <name evidence="3" type="ORF">IHBHHGIJ_02410</name>
    <name evidence="4" type="ORF">KFEGEMFD_02597</name>
</gene>
<dbReference type="GO" id="GO:0004725">
    <property type="term" value="F:protein tyrosine phosphatase activity"/>
    <property type="evidence" value="ECO:0007669"/>
    <property type="project" value="UniProtKB-EC"/>
</dbReference>
<dbReference type="SUPFAM" id="SSF52799">
    <property type="entry name" value="(Phosphotyrosine protein) phosphatases II"/>
    <property type="match status" value="1"/>
</dbReference>
<dbReference type="Proteomes" id="UP000439591">
    <property type="component" value="Unassembled WGS sequence"/>
</dbReference>
<dbReference type="Proteomes" id="UP000435877">
    <property type="component" value="Unassembled WGS sequence"/>
</dbReference>
<reference evidence="5 6" key="1">
    <citation type="submission" date="2019-11" db="EMBL/GenBank/DDBJ databases">
        <authorList>
            <person name="Holert J."/>
        </authorList>
    </citation>
    <scope>NUCLEOTIDE SEQUENCE [LARGE SCALE GENOMIC DNA]</scope>
    <source>
        <strain evidence="4">BC3_2A</strain>
        <strain evidence="3">SB11_1A</strain>
    </source>
</reference>
<sequence>MLSQLPKRIELQGARNFRDMGGYSVANGRTIQFGKLYRSDQLCDLTDSDADVLNAIGIRTVVDFRRSNERGKSPNHPINPDVNHISLPVVEKGTDVFNVWKAIEGGELDAESARSYLIKANAGFISRHSQVYADFMALLMNPDNYPLVFHCAAGKDRAGFAAASVLMNLGASHDVIFHDYLATGHSTQALIEHLLGKRPTLSNALEGLTALLQVHPEYLGEAFLTIERAHGSIDAYLQSEQKMDAKKREALANILCGISE</sequence>
<dbReference type="PANTHER" id="PTHR31126">
    <property type="entry name" value="TYROSINE-PROTEIN PHOSPHATASE"/>
    <property type="match status" value="1"/>
</dbReference>
<evidence type="ECO:0000259" key="2">
    <source>
        <dbReference type="PROSITE" id="PS50056"/>
    </source>
</evidence>
<dbReference type="Gene3D" id="3.90.190.10">
    <property type="entry name" value="Protein tyrosine phosphatase superfamily"/>
    <property type="match status" value="1"/>
</dbReference>
<dbReference type="PROSITE" id="PS50056">
    <property type="entry name" value="TYR_PHOSPHATASE_2"/>
    <property type="match status" value="1"/>
</dbReference>
<keyword evidence="5" id="KW-1185">Reference proteome</keyword>
<evidence type="ECO:0000256" key="1">
    <source>
        <dbReference type="ARBA" id="ARBA00009580"/>
    </source>
</evidence>
<dbReference type="InterPro" id="IPR026893">
    <property type="entry name" value="Tyr/Ser_Pase_IphP-type"/>
</dbReference>
<keyword evidence="3" id="KW-0378">Hydrolase</keyword>
<dbReference type="EC" id="3.1.3.48" evidence="3"/>
<evidence type="ECO:0000313" key="4">
    <source>
        <dbReference type="EMBL" id="CAA0110798.1"/>
    </source>
</evidence>
<dbReference type="AlphaFoldDB" id="A0A5S9NRE2"/>
<dbReference type="InterPro" id="IPR029021">
    <property type="entry name" value="Prot-tyrosine_phosphatase-like"/>
</dbReference>
<evidence type="ECO:0000313" key="6">
    <source>
        <dbReference type="Proteomes" id="UP000439591"/>
    </source>
</evidence>
<dbReference type="EMBL" id="CACSIM010000004">
    <property type="protein sequence ID" value="CAA0110798.1"/>
    <property type="molecule type" value="Genomic_DNA"/>
</dbReference>
<protein>
    <submittedName>
        <fullName evidence="3">Tyrosine-protein phosphatase</fullName>
        <ecNumber evidence="3">3.1.3.48</ecNumber>
    </submittedName>
</protein>
<comment type="similarity">
    <text evidence="1">Belongs to the protein-tyrosine phosphatase family.</text>
</comment>